<evidence type="ECO:0000256" key="3">
    <source>
        <dbReference type="ARBA" id="ARBA00022448"/>
    </source>
</evidence>
<evidence type="ECO:0000313" key="10">
    <source>
        <dbReference type="EMBL" id="MBF0970924.1"/>
    </source>
</evidence>
<evidence type="ECO:0000256" key="4">
    <source>
        <dbReference type="ARBA" id="ARBA00022630"/>
    </source>
</evidence>
<evidence type="ECO:0000256" key="8">
    <source>
        <dbReference type="PIRNR" id="PIRNR038996"/>
    </source>
</evidence>
<dbReference type="GO" id="GO:0009055">
    <property type="term" value="F:electron transfer activity"/>
    <property type="evidence" value="ECO:0007669"/>
    <property type="project" value="UniProtKB-UniRule"/>
</dbReference>
<protein>
    <recommendedName>
        <fullName evidence="8">Flavodoxin</fullName>
    </recommendedName>
</protein>
<evidence type="ECO:0000259" key="9">
    <source>
        <dbReference type="PROSITE" id="PS50902"/>
    </source>
</evidence>
<reference evidence="10" key="1">
    <citation type="submission" date="2020-04" db="EMBL/GenBank/DDBJ databases">
        <title>Deep metagenomics examines the oral microbiome during advanced dental caries in children, revealing novel taxa and co-occurrences with host molecules.</title>
        <authorList>
            <person name="Baker J.L."/>
            <person name="Morton J.T."/>
            <person name="Dinis M."/>
            <person name="Alvarez R."/>
            <person name="Tran N.C."/>
            <person name="Knight R."/>
            <person name="Edlund A."/>
        </authorList>
    </citation>
    <scope>NUCLEOTIDE SEQUENCE</scope>
    <source>
        <strain evidence="10">JCVI_34_bin.1</strain>
    </source>
</reference>
<dbReference type="PROSITE" id="PS50902">
    <property type="entry name" value="FLAVODOXIN_LIKE"/>
    <property type="match status" value="1"/>
</dbReference>
<dbReference type="Gene3D" id="3.40.50.360">
    <property type="match status" value="1"/>
</dbReference>
<dbReference type="PIRSF" id="PIRSF038996">
    <property type="entry name" value="FldA"/>
    <property type="match status" value="1"/>
</dbReference>
<dbReference type="PROSITE" id="PS00201">
    <property type="entry name" value="FLAVODOXIN"/>
    <property type="match status" value="1"/>
</dbReference>
<sequence>MKKIGIFYGSTTGNTETVAKTIAEKLGLADGDVHEVSELNADAVAAYDVLLLGSSTWGAGDLQDDWYDGVDVLKGLDLSGKQVAFFGCGDSASYPDTFCGALGDIYNDIQGTGASFIGMVATDGYTFDESASVVDGKFVGLAIDEDNESDKTEERINAWVEQLKGEMGA</sequence>
<comment type="function">
    <text evidence="8">Low-potential electron donor to a number of redox enzymes.</text>
</comment>
<dbReference type="NCBIfam" id="NF006739">
    <property type="entry name" value="PRK09267.1-5"/>
    <property type="match status" value="1"/>
</dbReference>
<dbReference type="InterPro" id="IPR001226">
    <property type="entry name" value="Flavodoxin_CS"/>
</dbReference>
<keyword evidence="7" id="KW-0535">Nitrogen fixation</keyword>
<accession>A0A929S097</accession>
<evidence type="ECO:0000256" key="7">
    <source>
        <dbReference type="ARBA" id="ARBA00023231"/>
    </source>
</evidence>
<keyword evidence="6 8" id="KW-0249">Electron transport</keyword>
<gene>
    <name evidence="10" type="primary">fldA</name>
    <name evidence="10" type="ORF">HXK21_07785</name>
</gene>
<dbReference type="EMBL" id="JABZGR010000029">
    <property type="protein sequence ID" value="MBF0970924.1"/>
    <property type="molecule type" value="Genomic_DNA"/>
</dbReference>
<dbReference type="PANTHER" id="PTHR42809:SF1">
    <property type="entry name" value="FLAVODOXIN 1"/>
    <property type="match status" value="1"/>
</dbReference>
<name>A0A929S097_9BACT</name>
<keyword evidence="4 8" id="KW-0285">Flavoprotein</keyword>
<dbReference type="InterPro" id="IPR050619">
    <property type="entry name" value="Flavodoxin"/>
</dbReference>
<keyword evidence="5 8" id="KW-0288">FMN</keyword>
<dbReference type="InterPro" id="IPR001094">
    <property type="entry name" value="Flavdoxin-like"/>
</dbReference>
<evidence type="ECO:0000256" key="1">
    <source>
        <dbReference type="ARBA" id="ARBA00001917"/>
    </source>
</evidence>
<dbReference type="Proteomes" id="UP000704068">
    <property type="component" value="Unassembled WGS sequence"/>
</dbReference>
<dbReference type="PANTHER" id="PTHR42809">
    <property type="entry name" value="FLAVODOXIN 2"/>
    <property type="match status" value="1"/>
</dbReference>
<dbReference type="NCBIfam" id="TIGR01752">
    <property type="entry name" value="flav_long"/>
    <property type="match status" value="1"/>
</dbReference>
<evidence type="ECO:0000256" key="2">
    <source>
        <dbReference type="ARBA" id="ARBA00005267"/>
    </source>
</evidence>
<evidence type="ECO:0000256" key="6">
    <source>
        <dbReference type="ARBA" id="ARBA00022982"/>
    </source>
</evidence>
<comment type="caution">
    <text evidence="10">The sequence shown here is derived from an EMBL/GenBank/DDBJ whole genome shotgun (WGS) entry which is preliminary data.</text>
</comment>
<comment type="cofactor">
    <cofactor evidence="1 8">
        <name>FMN</name>
        <dbReference type="ChEBI" id="CHEBI:58210"/>
    </cofactor>
</comment>
<evidence type="ECO:0000313" key="11">
    <source>
        <dbReference type="Proteomes" id="UP000704068"/>
    </source>
</evidence>
<evidence type="ECO:0000256" key="5">
    <source>
        <dbReference type="ARBA" id="ARBA00022643"/>
    </source>
</evidence>
<dbReference type="Pfam" id="PF00258">
    <property type="entry name" value="Flavodoxin_1"/>
    <property type="match status" value="1"/>
</dbReference>
<dbReference type="InterPro" id="IPR029039">
    <property type="entry name" value="Flavoprotein-like_sf"/>
</dbReference>
<dbReference type="GO" id="GO:0010181">
    <property type="term" value="F:FMN binding"/>
    <property type="evidence" value="ECO:0007669"/>
    <property type="project" value="UniProtKB-UniRule"/>
</dbReference>
<dbReference type="InterPro" id="IPR008254">
    <property type="entry name" value="Flavodoxin/NO_synth"/>
</dbReference>
<feature type="domain" description="Flavodoxin-like" evidence="9">
    <location>
        <begin position="4"/>
        <end position="164"/>
    </location>
</feature>
<dbReference type="InterPro" id="IPR010086">
    <property type="entry name" value="Flavodoxin_lc"/>
</dbReference>
<comment type="similarity">
    <text evidence="2 8">Belongs to the flavodoxin family.</text>
</comment>
<proteinExistence type="inferred from homology"/>
<dbReference type="PRINTS" id="PR00369">
    <property type="entry name" value="FLAVODOXIN"/>
</dbReference>
<keyword evidence="3 8" id="KW-0813">Transport</keyword>
<dbReference type="RefSeq" id="WP_296089513.1">
    <property type="nucleotide sequence ID" value="NZ_CAUSLU010000013.1"/>
</dbReference>
<dbReference type="SUPFAM" id="SSF52218">
    <property type="entry name" value="Flavoproteins"/>
    <property type="match status" value="1"/>
</dbReference>
<dbReference type="AlphaFoldDB" id="A0A929S097"/>
<dbReference type="NCBIfam" id="NF006738">
    <property type="entry name" value="PRK09267.1-4"/>
    <property type="match status" value="1"/>
</dbReference>
<organism evidence="10 11">
    <name type="scientific">Alloprevotella tannerae</name>
    <dbReference type="NCBI Taxonomy" id="76122"/>
    <lineage>
        <taxon>Bacteria</taxon>
        <taxon>Pseudomonadati</taxon>
        <taxon>Bacteroidota</taxon>
        <taxon>Bacteroidia</taxon>
        <taxon>Bacteroidales</taxon>
        <taxon>Prevotellaceae</taxon>
        <taxon>Alloprevotella</taxon>
    </lineage>
</organism>